<dbReference type="RefSeq" id="WP_350258328.1">
    <property type="nucleotide sequence ID" value="NZ_CP138335.1"/>
</dbReference>
<evidence type="ECO:0000313" key="1">
    <source>
        <dbReference type="EMBL" id="XBW08129.1"/>
    </source>
</evidence>
<name>A0AAU7V762_9ACTO</name>
<organism evidence="1">
    <name type="scientific">Scrofimicrobium appendicitidis</name>
    <dbReference type="NCBI Taxonomy" id="3079930"/>
    <lineage>
        <taxon>Bacteria</taxon>
        <taxon>Bacillati</taxon>
        <taxon>Actinomycetota</taxon>
        <taxon>Actinomycetes</taxon>
        <taxon>Actinomycetales</taxon>
        <taxon>Actinomycetaceae</taxon>
        <taxon>Scrofimicrobium</taxon>
    </lineage>
</organism>
<proteinExistence type="predicted"/>
<dbReference type="AlphaFoldDB" id="A0AAU7V762"/>
<dbReference type="KEGG" id="sapp:SAC06_00795"/>
<sequence length="69" mass="7119">MTVSVAKAVSLIANAVKDGDQVAEAAARTALEAAKLERQIHKVVAAAPPLSAAQRERLAMLLIGGGERN</sequence>
<protein>
    <submittedName>
        <fullName evidence="1">Uncharacterized protein</fullName>
    </submittedName>
</protein>
<accession>A0AAU7V762</accession>
<dbReference type="EMBL" id="CP138335">
    <property type="protein sequence ID" value="XBW08129.1"/>
    <property type="molecule type" value="Genomic_DNA"/>
</dbReference>
<reference evidence="1" key="1">
    <citation type="submission" date="2023-11" db="EMBL/GenBank/DDBJ databases">
        <title>Scrofimicrobium hongkongense sp. nov., isolated from a patient with peritonitis.</title>
        <authorList>
            <person name="Lao H.Y."/>
            <person name="Wong A.Y.P."/>
            <person name="Ng T.L."/>
            <person name="Wong R.Y.L."/>
            <person name="Yau M.C.Y."/>
            <person name="Lam J.Y.W."/>
            <person name="Siu G.K.H."/>
        </authorList>
    </citation>
    <scope>NUCLEOTIDE SEQUENCE</scope>
    <source>
        <strain evidence="1">R131</strain>
    </source>
</reference>
<gene>
    <name evidence="1" type="ORF">SAC06_00795</name>
</gene>